<evidence type="ECO:0008006" key="3">
    <source>
        <dbReference type="Google" id="ProtNLM"/>
    </source>
</evidence>
<reference evidence="1 2" key="1">
    <citation type="journal article" date="2014" name="Int. J. Syst. Evol. Microbiol.">
        <title>Complete genome sequence of Corynebacterium casei LMG S-19264T (=DSM 44701T), isolated from a smear-ripened cheese.</title>
        <authorList>
            <consortium name="US DOE Joint Genome Institute (JGI-PGF)"/>
            <person name="Walter F."/>
            <person name="Albersmeier A."/>
            <person name="Kalinowski J."/>
            <person name="Ruckert C."/>
        </authorList>
    </citation>
    <scope>NUCLEOTIDE SEQUENCE [LARGE SCALE GENOMIC DNA]</scope>
    <source>
        <strain evidence="1 2">JCM 4255</strain>
    </source>
</reference>
<gene>
    <name evidence="1" type="ORF">GCM10017668_29990</name>
</gene>
<evidence type="ECO:0000313" key="1">
    <source>
        <dbReference type="EMBL" id="BCL21156.1"/>
    </source>
</evidence>
<dbReference type="EMBL" id="AP023439">
    <property type="protein sequence ID" value="BCL21156.1"/>
    <property type="molecule type" value="Genomic_DNA"/>
</dbReference>
<sequence>MLLTCRALECGWPARGLTRALRAEGWGRLQAGAWAEPGRDAGLPVRLRAVQLLNPRLVVSHRCAAALWRIETLAPATEVPLDFIDPALTFRGKARGVRVRRAHLDAGDTALRYGLRLTSPARTLADLLRSLPRDDALVALESGVSHRRVGHVRRAPLTSLDTVGAALALPGQGAARARRRLGLCDPRAGSPAETIARLRMTDAALRPESQVELFTPAGRRVVLDFLFRREGLAVEIEGYAYHGTREAHRRDISRFNQVLQCPEVRSLLRFTAQDVFHHPDRMISEIRAALLASG</sequence>
<proteinExistence type="predicted"/>
<dbReference type="Proteomes" id="UP000516373">
    <property type="component" value="Chromosome"/>
</dbReference>
<organism evidence="1 2">
    <name type="scientific">Streptomyces tuirus</name>
    <dbReference type="NCBI Taxonomy" id="68278"/>
    <lineage>
        <taxon>Bacteria</taxon>
        <taxon>Bacillati</taxon>
        <taxon>Actinomycetota</taxon>
        <taxon>Actinomycetes</taxon>
        <taxon>Kitasatosporales</taxon>
        <taxon>Streptomycetaceae</taxon>
        <taxon>Streptomyces</taxon>
    </lineage>
</organism>
<protein>
    <recommendedName>
        <fullName evidence="3">DUF559 domain-containing protein</fullName>
    </recommendedName>
</protein>
<accession>A0A7G1NHR1</accession>
<dbReference type="KEGG" id="stui:GCM10017668_29990"/>
<evidence type="ECO:0000313" key="2">
    <source>
        <dbReference type="Proteomes" id="UP000516373"/>
    </source>
</evidence>
<dbReference type="AlphaFoldDB" id="A0A7G1NHR1"/>
<name>A0A7G1NHR1_9ACTN</name>